<dbReference type="SUPFAM" id="SSF51905">
    <property type="entry name" value="FAD/NAD(P)-binding domain"/>
    <property type="match status" value="1"/>
</dbReference>
<evidence type="ECO:0000256" key="1">
    <source>
        <dbReference type="SAM" id="MobiDB-lite"/>
    </source>
</evidence>
<dbReference type="PANTHER" id="PTHR11439:SF495">
    <property type="entry name" value="REVERSE TRANSCRIPTASE, RNA-DEPENDENT DNA POLYMERASE-RELATED"/>
    <property type="match status" value="1"/>
</dbReference>
<feature type="domain" description="Retroviral polymerase SH3-like" evidence="5">
    <location>
        <begin position="307"/>
        <end position="363"/>
    </location>
</feature>
<dbReference type="InterPro" id="IPR025724">
    <property type="entry name" value="GAG-pre-integrase_dom"/>
</dbReference>
<dbReference type="Pfam" id="PF07727">
    <property type="entry name" value="RVT_2"/>
    <property type="match status" value="1"/>
</dbReference>
<feature type="compositionally biased region" description="Acidic residues" evidence="1">
    <location>
        <begin position="399"/>
        <end position="410"/>
    </location>
</feature>
<feature type="signal peptide" evidence="2">
    <location>
        <begin position="1"/>
        <end position="18"/>
    </location>
</feature>
<feature type="domain" description="Reverse transcriptase Ty1/copia-type" evidence="3">
    <location>
        <begin position="466"/>
        <end position="606"/>
    </location>
</feature>
<comment type="caution">
    <text evidence="6">The sequence shown here is derived from an EMBL/GenBank/DDBJ whole genome shotgun (WGS) entry which is preliminary data.</text>
</comment>
<evidence type="ECO:0000259" key="4">
    <source>
        <dbReference type="Pfam" id="PF13976"/>
    </source>
</evidence>
<dbReference type="GO" id="GO:0003676">
    <property type="term" value="F:nucleic acid binding"/>
    <property type="evidence" value="ECO:0007669"/>
    <property type="project" value="InterPro"/>
</dbReference>
<feature type="domain" description="GAG-pre-integrase" evidence="4">
    <location>
        <begin position="185"/>
        <end position="241"/>
    </location>
</feature>
<dbReference type="InterPro" id="IPR057670">
    <property type="entry name" value="SH3_retrovirus"/>
</dbReference>
<feature type="chain" id="PRO_5026680684" evidence="2">
    <location>
        <begin position="19"/>
        <end position="760"/>
    </location>
</feature>
<sequence length="760" mass="87087">MSSIRLYLLMVLKVTVFGIPGEELKGVQFAREFVWWYNGHPDFSKFTPDLKNTDTAIVLGQGNVALDVARILLRPPKELATTDIATHALDVLKENSISKSVVKKPTVESNEPKTVRKVNGASNYEAINGGFVAFGGTKFNLFIVSQMYDKKNSVPFTDTACVVLSPAFKLTDETHVLLKVLRKDNMYSVDLKNVVPQGCLTFLFAKAITDESILWHRRLGHVNFKTINKLVKENLVRDLKVKVIRCDNGTEFKNMVTNKFCEMKDIKREFSVTRTPWVLVIKPYNKTPYKLFLGRKPTLSFIRPFGCPVIILNTIDHLGKFDGKADEGFFVGYSINSKSFRVFNYRTKIIKENMHVKFNENTPNITESGPNWIFDIDVLTKSMNYKPFVPGNQSNGSAGEEENKDAEDLGNENSEVPKDNAVDENVVYRCVDDPNMPELEEIGIFNDAENDDSRADMNNLESIFQALVVLPNGKRAIGTKWVFKNKKDEKGIVIKNKERLVAQGYTQEEGIDYDEVFALVAKIEAIRLFLAYASFKYFVVYQMDIKSDFLYGKIEEEVYVCQPSRFKDLNFLDRVYKVEKVLYRLHQAPKAWYETLSTYLLDNGFQSCLQVKQKEDGIFISQDKYVNEILNKFGYSDVKISSTLIETHKILLKDEKGEYVDEYLYRSMIRSLMYLTSSMPNIMFVVCACARFQVNPKILHLHAMKRIFRYLKGQPMLGLWYRKDSPFDLEAYTDSDYAGASPDRKSTIRGCQFLGCRLIS</sequence>
<reference evidence="6" key="1">
    <citation type="journal article" date="2019" name="Sci. Rep.">
        <title>Draft genome of Tanacetum cinerariifolium, the natural source of mosquito coil.</title>
        <authorList>
            <person name="Yamashiro T."/>
            <person name="Shiraishi A."/>
            <person name="Satake H."/>
            <person name="Nakayama K."/>
        </authorList>
    </citation>
    <scope>NUCLEOTIDE SEQUENCE</scope>
</reference>
<organism evidence="6">
    <name type="scientific">Tanacetum cinerariifolium</name>
    <name type="common">Dalmatian daisy</name>
    <name type="synonym">Chrysanthemum cinerariifolium</name>
    <dbReference type="NCBI Taxonomy" id="118510"/>
    <lineage>
        <taxon>Eukaryota</taxon>
        <taxon>Viridiplantae</taxon>
        <taxon>Streptophyta</taxon>
        <taxon>Embryophyta</taxon>
        <taxon>Tracheophyta</taxon>
        <taxon>Spermatophyta</taxon>
        <taxon>Magnoliopsida</taxon>
        <taxon>eudicotyledons</taxon>
        <taxon>Gunneridae</taxon>
        <taxon>Pentapetalae</taxon>
        <taxon>asterids</taxon>
        <taxon>campanulids</taxon>
        <taxon>Asterales</taxon>
        <taxon>Asteraceae</taxon>
        <taxon>Asteroideae</taxon>
        <taxon>Anthemideae</taxon>
        <taxon>Anthemidinae</taxon>
        <taxon>Tanacetum</taxon>
    </lineage>
</organism>
<evidence type="ECO:0000313" key="6">
    <source>
        <dbReference type="EMBL" id="GEU30532.1"/>
    </source>
</evidence>
<dbReference type="InterPro" id="IPR012337">
    <property type="entry name" value="RNaseH-like_sf"/>
</dbReference>
<dbReference type="PANTHER" id="PTHR11439">
    <property type="entry name" value="GAG-POL-RELATED RETROTRANSPOSON"/>
    <property type="match status" value="1"/>
</dbReference>
<name>A0A6L2J169_TANCI</name>
<evidence type="ECO:0000259" key="5">
    <source>
        <dbReference type="Pfam" id="PF25597"/>
    </source>
</evidence>
<feature type="region of interest" description="Disordered" evidence="1">
    <location>
        <begin position="389"/>
        <end position="418"/>
    </location>
</feature>
<evidence type="ECO:0000256" key="2">
    <source>
        <dbReference type="SAM" id="SignalP"/>
    </source>
</evidence>
<dbReference type="InterPro" id="IPR036397">
    <property type="entry name" value="RNaseH_sf"/>
</dbReference>
<dbReference type="AlphaFoldDB" id="A0A6L2J169"/>
<dbReference type="InterPro" id="IPR036188">
    <property type="entry name" value="FAD/NAD-bd_sf"/>
</dbReference>
<dbReference type="Pfam" id="PF25597">
    <property type="entry name" value="SH3_retrovirus"/>
    <property type="match status" value="1"/>
</dbReference>
<dbReference type="InterPro" id="IPR013103">
    <property type="entry name" value="RVT_2"/>
</dbReference>
<accession>A0A6L2J169</accession>
<dbReference type="Gene3D" id="3.30.420.10">
    <property type="entry name" value="Ribonuclease H-like superfamily/Ribonuclease H"/>
    <property type="match status" value="1"/>
</dbReference>
<gene>
    <name evidence="6" type="ORF">Tci_002510</name>
</gene>
<proteinExistence type="predicted"/>
<dbReference type="Gene3D" id="3.50.50.60">
    <property type="entry name" value="FAD/NAD(P)-binding domain"/>
    <property type="match status" value="1"/>
</dbReference>
<keyword evidence="2" id="KW-0732">Signal</keyword>
<dbReference type="Pfam" id="PF13976">
    <property type="entry name" value="gag_pre-integrs"/>
    <property type="match status" value="1"/>
</dbReference>
<dbReference type="SUPFAM" id="SSF53098">
    <property type="entry name" value="Ribonuclease H-like"/>
    <property type="match status" value="1"/>
</dbReference>
<protein>
    <submittedName>
        <fullName evidence="6">Retrovirus-related Pol polyprotein from transposon TNT 1-94</fullName>
    </submittedName>
</protein>
<dbReference type="EMBL" id="BKCJ010000165">
    <property type="protein sequence ID" value="GEU30532.1"/>
    <property type="molecule type" value="Genomic_DNA"/>
</dbReference>
<evidence type="ECO:0000259" key="3">
    <source>
        <dbReference type="Pfam" id="PF07727"/>
    </source>
</evidence>